<organism evidence="2 3">
    <name type="scientific">Flavivirga spongiicola</name>
    <dbReference type="NCBI Taxonomy" id="421621"/>
    <lineage>
        <taxon>Bacteria</taxon>
        <taxon>Pseudomonadati</taxon>
        <taxon>Bacteroidota</taxon>
        <taxon>Flavobacteriia</taxon>
        <taxon>Flavobacteriales</taxon>
        <taxon>Flavobacteriaceae</taxon>
        <taxon>Flavivirga</taxon>
    </lineage>
</organism>
<keyword evidence="1" id="KW-0472">Membrane</keyword>
<keyword evidence="2" id="KW-0645">Protease</keyword>
<dbReference type="RefSeq" id="WP_303308167.1">
    <property type="nucleotide sequence ID" value="NZ_JAODOP010000004.1"/>
</dbReference>
<evidence type="ECO:0000313" key="2">
    <source>
        <dbReference type="EMBL" id="MEF3835891.1"/>
    </source>
</evidence>
<dbReference type="SUPFAM" id="SSF50494">
    <property type="entry name" value="Trypsin-like serine proteases"/>
    <property type="match status" value="1"/>
</dbReference>
<name>A0ABU7XZT3_9FLAO</name>
<evidence type="ECO:0000313" key="3">
    <source>
        <dbReference type="Proteomes" id="UP001337305"/>
    </source>
</evidence>
<proteinExistence type="predicted"/>
<sequence length="259" mass="28542">MNNYGLTNTSKKQKALQFKKHLKTNTRAFLVILLLPFIICLLFTFGFIKGHKTIGPEYAVALLDANGSFGSAFRISETKVLTAKHVVDHLTVNDEVTLIFKKFSPPIETQAKILFMPTDGISNYASSFNDYAVLELLEYENLQNIPELPLGISEGLETREKVYAIGYPVNNPENKVTDGIISATSFSSKSNEYDFLLDVNVDVDNGNSGGPLVLEATQEAIGIMILVNEGNHTKANLALKIDKVRGELERLGSTVNLDL</sequence>
<feature type="transmembrane region" description="Helical" evidence="1">
    <location>
        <begin position="28"/>
        <end position="48"/>
    </location>
</feature>
<dbReference type="EMBL" id="JAODOP010000004">
    <property type="protein sequence ID" value="MEF3835891.1"/>
    <property type="molecule type" value="Genomic_DNA"/>
</dbReference>
<dbReference type="Pfam" id="PF13365">
    <property type="entry name" value="Trypsin_2"/>
    <property type="match status" value="1"/>
</dbReference>
<keyword evidence="2" id="KW-0378">Hydrolase</keyword>
<keyword evidence="1" id="KW-1133">Transmembrane helix</keyword>
<comment type="caution">
    <text evidence="2">The sequence shown here is derived from an EMBL/GenBank/DDBJ whole genome shotgun (WGS) entry which is preliminary data.</text>
</comment>
<dbReference type="InterPro" id="IPR009003">
    <property type="entry name" value="Peptidase_S1_PA"/>
</dbReference>
<protein>
    <submittedName>
        <fullName evidence="2">Serine protease</fullName>
    </submittedName>
</protein>
<dbReference type="GO" id="GO:0008233">
    <property type="term" value="F:peptidase activity"/>
    <property type="evidence" value="ECO:0007669"/>
    <property type="project" value="UniProtKB-KW"/>
</dbReference>
<evidence type="ECO:0000256" key="1">
    <source>
        <dbReference type="SAM" id="Phobius"/>
    </source>
</evidence>
<reference evidence="2 3" key="1">
    <citation type="submission" date="2022-09" db="EMBL/GenBank/DDBJ databases">
        <title>Genome sequencing of Flavivirga sp. MEBiC05379.</title>
        <authorList>
            <person name="Oh H.-M."/>
            <person name="Kwon K.K."/>
            <person name="Park M.J."/>
            <person name="Yang S.-H."/>
        </authorList>
    </citation>
    <scope>NUCLEOTIDE SEQUENCE [LARGE SCALE GENOMIC DNA]</scope>
    <source>
        <strain evidence="2 3">MEBiC05379</strain>
    </source>
</reference>
<accession>A0ABU7XZT3</accession>
<dbReference type="Proteomes" id="UP001337305">
    <property type="component" value="Unassembled WGS sequence"/>
</dbReference>
<keyword evidence="3" id="KW-1185">Reference proteome</keyword>
<gene>
    <name evidence="2" type="ORF">N1F79_22395</name>
</gene>
<dbReference type="Gene3D" id="2.40.10.120">
    <property type="match status" value="1"/>
</dbReference>
<keyword evidence="1" id="KW-0812">Transmembrane</keyword>
<dbReference type="GO" id="GO:0006508">
    <property type="term" value="P:proteolysis"/>
    <property type="evidence" value="ECO:0007669"/>
    <property type="project" value="UniProtKB-KW"/>
</dbReference>